<keyword evidence="1" id="KW-0812">Transmembrane</keyword>
<dbReference type="Gene3D" id="3.40.50.410">
    <property type="entry name" value="von Willebrand factor, type A domain"/>
    <property type="match status" value="1"/>
</dbReference>
<feature type="transmembrane region" description="Helical" evidence="1">
    <location>
        <begin position="63"/>
        <end position="81"/>
    </location>
</feature>
<dbReference type="SUPFAM" id="SSF53300">
    <property type="entry name" value="vWA-like"/>
    <property type="match status" value="1"/>
</dbReference>
<keyword evidence="1" id="KW-0472">Membrane</keyword>
<proteinExistence type="predicted"/>
<name>A0A1I0YFT2_9RHOB</name>
<accession>A0A1I0YFT2</accession>
<gene>
    <name evidence="3" type="ORF">SAMN05421688_3055</name>
</gene>
<dbReference type="STRING" id="871651.SAMN05421688_3055"/>
<evidence type="ECO:0000259" key="2">
    <source>
        <dbReference type="Pfam" id="PF13519"/>
    </source>
</evidence>
<feature type="domain" description="VWFA" evidence="2">
    <location>
        <begin position="95"/>
        <end position="198"/>
    </location>
</feature>
<evidence type="ECO:0000313" key="3">
    <source>
        <dbReference type="EMBL" id="SFB12219.1"/>
    </source>
</evidence>
<protein>
    <submittedName>
        <fullName evidence="3">Ca-activated chloride channel family protein</fullName>
    </submittedName>
</protein>
<dbReference type="OrthoDB" id="8005957at2"/>
<dbReference type="EMBL" id="FOJU01000005">
    <property type="protein sequence ID" value="SFB12219.1"/>
    <property type="molecule type" value="Genomic_DNA"/>
</dbReference>
<dbReference type="Proteomes" id="UP000198796">
    <property type="component" value="Unassembled WGS sequence"/>
</dbReference>
<dbReference type="Pfam" id="PF13519">
    <property type="entry name" value="VWA_2"/>
    <property type="match status" value="1"/>
</dbReference>
<keyword evidence="1" id="KW-1133">Transmembrane helix</keyword>
<evidence type="ECO:0000313" key="4">
    <source>
        <dbReference type="Proteomes" id="UP000198796"/>
    </source>
</evidence>
<organism evidence="3 4">
    <name type="scientific">Poseidonocella pacifica</name>
    <dbReference type="NCBI Taxonomy" id="871651"/>
    <lineage>
        <taxon>Bacteria</taxon>
        <taxon>Pseudomonadati</taxon>
        <taxon>Pseudomonadota</taxon>
        <taxon>Alphaproteobacteria</taxon>
        <taxon>Rhodobacterales</taxon>
        <taxon>Roseobacteraceae</taxon>
        <taxon>Poseidonocella</taxon>
    </lineage>
</organism>
<reference evidence="3 4" key="1">
    <citation type="submission" date="2016-10" db="EMBL/GenBank/DDBJ databases">
        <authorList>
            <person name="de Groot N.N."/>
        </authorList>
    </citation>
    <scope>NUCLEOTIDE SEQUENCE [LARGE SCALE GENOMIC DNA]</scope>
    <source>
        <strain evidence="3 4">DSM 29316</strain>
    </source>
</reference>
<keyword evidence="4" id="KW-1185">Reference proteome</keyword>
<dbReference type="InterPro" id="IPR002035">
    <property type="entry name" value="VWF_A"/>
</dbReference>
<evidence type="ECO:0000256" key="1">
    <source>
        <dbReference type="SAM" id="Phobius"/>
    </source>
</evidence>
<dbReference type="RefSeq" id="WP_092066431.1">
    <property type="nucleotide sequence ID" value="NZ_FOJU01000005.1"/>
</dbReference>
<dbReference type="InterPro" id="IPR036465">
    <property type="entry name" value="vWFA_dom_sf"/>
</dbReference>
<feature type="transmembrane region" description="Helical" evidence="1">
    <location>
        <begin position="6"/>
        <end position="25"/>
    </location>
</feature>
<sequence length="297" mass="30995">MTGLILLRPAWLLAIVGLLLAAWGLRRRRAGVGDWSRVADTHMMSALRALGHVDESAGAIRGWLALAAAGIIVVAMAGPAVERRDASAFRNLDAVVLVLDASPSVTASADWSAMMTMGRFAISSLGSRPAGLIVYAGDAYVATDLTADTGQLGQTLSLVTAETVPDPGSRPERGLSLAAQMLAEGQVLAGDVILLTDGGGLGPASLQQAAAIAGAGARLSVIAPDPAEPEIAVLTQAGEGRAFGLADAEDLASFLKDDGRTRLEQQDWPLLFWADRGRLLLLLALVPMVMLFRRRAE</sequence>
<dbReference type="AlphaFoldDB" id="A0A1I0YFT2"/>